<dbReference type="InterPro" id="IPR037185">
    <property type="entry name" value="EmrE-like"/>
</dbReference>
<feature type="domain" description="EamA" evidence="7">
    <location>
        <begin position="209"/>
        <end position="344"/>
    </location>
</feature>
<dbReference type="InterPro" id="IPR000620">
    <property type="entry name" value="EamA_dom"/>
</dbReference>
<feature type="transmembrane region" description="Helical" evidence="6">
    <location>
        <begin position="7"/>
        <end position="28"/>
    </location>
</feature>
<keyword evidence="2 6" id="KW-0812">Transmembrane</keyword>
<feature type="transmembrane region" description="Helical" evidence="6">
    <location>
        <begin position="327"/>
        <end position="345"/>
    </location>
</feature>
<evidence type="ECO:0000256" key="4">
    <source>
        <dbReference type="ARBA" id="ARBA00023136"/>
    </source>
</evidence>
<evidence type="ECO:0000256" key="2">
    <source>
        <dbReference type="ARBA" id="ARBA00022692"/>
    </source>
</evidence>
<feature type="transmembrane region" description="Helical" evidence="6">
    <location>
        <begin position="238"/>
        <end position="260"/>
    </location>
</feature>
<evidence type="ECO:0000256" key="6">
    <source>
        <dbReference type="SAM" id="Phobius"/>
    </source>
</evidence>
<feature type="transmembrane region" description="Helical" evidence="6">
    <location>
        <begin position="178"/>
        <end position="196"/>
    </location>
</feature>
<dbReference type="Gene3D" id="1.10.3730.20">
    <property type="match status" value="1"/>
</dbReference>
<evidence type="ECO:0000259" key="7">
    <source>
        <dbReference type="Pfam" id="PF00892"/>
    </source>
</evidence>
<name>A0ABN9PEP3_9DINO</name>
<proteinExistence type="predicted"/>
<evidence type="ECO:0000313" key="9">
    <source>
        <dbReference type="Proteomes" id="UP001189429"/>
    </source>
</evidence>
<keyword evidence="3 6" id="KW-1133">Transmembrane helix</keyword>
<feature type="domain" description="EamA" evidence="7">
    <location>
        <begin position="125"/>
        <end position="192"/>
    </location>
</feature>
<feature type="transmembrane region" description="Helical" evidence="6">
    <location>
        <begin position="154"/>
        <end position="172"/>
    </location>
</feature>
<dbReference type="SUPFAM" id="SSF103481">
    <property type="entry name" value="Multidrug resistance efflux transporter EmrE"/>
    <property type="match status" value="2"/>
</dbReference>
<dbReference type="Pfam" id="PF00892">
    <property type="entry name" value="EamA"/>
    <property type="match status" value="2"/>
</dbReference>
<evidence type="ECO:0000256" key="5">
    <source>
        <dbReference type="SAM" id="MobiDB-lite"/>
    </source>
</evidence>
<keyword evidence="4 6" id="KW-0472">Membrane</keyword>
<comment type="caution">
    <text evidence="8">The sequence shown here is derived from an EMBL/GenBank/DDBJ whole genome shotgun (WGS) entry which is preliminary data.</text>
</comment>
<evidence type="ECO:0000313" key="8">
    <source>
        <dbReference type="EMBL" id="CAK0788599.1"/>
    </source>
</evidence>
<comment type="subcellular location">
    <subcellularLocation>
        <location evidence="1">Membrane</location>
        <topology evidence="1">Multi-pass membrane protein</topology>
    </subcellularLocation>
</comment>
<dbReference type="PANTHER" id="PTHR23051:SF0">
    <property type="entry name" value="SOLUTE CARRIER FAMILY 35 MEMBER F5"/>
    <property type="match status" value="1"/>
</dbReference>
<feature type="transmembrane region" description="Helical" evidence="6">
    <location>
        <begin position="208"/>
        <end position="232"/>
    </location>
</feature>
<sequence length="402" mass="42643">MARRTVLWLTGVACICLVAVIWTLATVLKQVVFSDLHYDEPLVLTWVCNGCYVLQLPLFLAGRALGLVKSIPWRRRQHHGPEGGEDLLNCWESPSPSHGAPSEARGADAGASAAEAGTSVAEAVIAGLAIAPVWFASQWTYSAGVARTSVTSSTVISTTSVVWTLLASWMFLGEKLTPVKLLGIAACMAGNVATLWGNDIESGQRDHFSGDVLCLVAAMLYATYTTMLMVLTTEDTCINLVFGAVGVAMLVFASPVVLLLRGDAVRTMSSEIFGLLIFNGVFDNVLSQYAWAKGVQWTSPTSATVGLSLTIPLSMVADVVRRKPLTVWSFVAAALVVLGFVLVTLSSSPGRDGDGVKARRPAAAMPADQADGGSLSEPLSPSDARRCIPRATRRPLPSPHSE</sequence>
<accession>A0ABN9PEP3</accession>
<reference evidence="8" key="1">
    <citation type="submission" date="2023-10" db="EMBL/GenBank/DDBJ databases">
        <authorList>
            <person name="Chen Y."/>
            <person name="Shah S."/>
            <person name="Dougan E. K."/>
            <person name="Thang M."/>
            <person name="Chan C."/>
        </authorList>
    </citation>
    <scope>NUCLEOTIDE SEQUENCE [LARGE SCALE GENOMIC DNA]</scope>
</reference>
<dbReference type="Proteomes" id="UP001189429">
    <property type="component" value="Unassembled WGS sequence"/>
</dbReference>
<dbReference type="EMBL" id="CAUYUJ010000092">
    <property type="protein sequence ID" value="CAK0788599.1"/>
    <property type="molecule type" value="Genomic_DNA"/>
</dbReference>
<dbReference type="PANTHER" id="PTHR23051">
    <property type="entry name" value="SOLUTE CARRIER FAMILY 35, MEMBER F5"/>
    <property type="match status" value="1"/>
</dbReference>
<evidence type="ECO:0000256" key="1">
    <source>
        <dbReference type="ARBA" id="ARBA00004141"/>
    </source>
</evidence>
<gene>
    <name evidence="8" type="ORF">PCOR1329_LOCUS450</name>
</gene>
<protein>
    <recommendedName>
        <fullName evidence="7">EamA domain-containing protein</fullName>
    </recommendedName>
</protein>
<feature type="transmembrane region" description="Helical" evidence="6">
    <location>
        <begin position="43"/>
        <end position="66"/>
    </location>
</feature>
<feature type="region of interest" description="Disordered" evidence="5">
    <location>
        <begin position="349"/>
        <end position="402"/>
    </location>
</feature>
<keyword evidence="9" id="KW-1185">Reference proteome</keyword>
<evidence type="ECO:0000256" key="3">
    <source>
        <dbReference type="ARBA" id="ARBA00022989"/>
    </source>
</evidence>
<organism evidence="8 9">
    <name type="scientific">Prorocentrum cordatum</name>
    <dbReference type="NCBI Taxonomy" id="2364126"/>
    <lineage>
        <taxon>Eukaryota</taxon>
        <taxon>Sar</taxon>
        <taxon>Alveolata</taxon>
        <taxon>Dinophyceae</taxon>
        <taxon>Prorocentrales</taxon>
        <taxon>Prorocentraceae</taxon>
        <taxon>Prorocentrum</taxon>
    </lineage>
</organism>